<feature type="domain" description="PDZ" evidence="2">
    <location>
        <begin position="1697"/>
        <end position="1769"/>
    </location>
</feature>
<keyword evidence="4" id="KW-1185">Reference proteome</keyword>
<protein>
    <recommendedName>
        <fullName evidence="2">PDZ domain-containing protein</fullName>
    </recommendedName>
</protein>
<evidence type="ECO:0000313" key="3">
    <source>
        <dbReference type="EMBL" id="CAG9809909.1"/>
    </source>
</evidence>
<dbReference type="InterPro" id="IPR036034">
    <property type="entry name" value="PDZ_sf"/>
</dbReference>
<dbReference type="CDD" id="cd00136">
    <property type="entry name" value="PDZ_canonical"/>
    <property type="match status" value="1"/>
</dbReference>
<feature type="region of interest" description="Disordered" evidence="1">
    <location>
        <begin position="1421"/>
        <end position="1453"/>
    </location>
</feature>
<feature type="compositionally biased region" description="Basic and acidic residues" evidence="1">
    <location>
        <begin position="1261"/>
        <end position="1287"/>
    </location>
</feature>
<feature type="region of interest" description="Disordered" evidence="1">
    <location>
        <begin position="1141"/>
        <end position="1294"/>
    </location>
</feature>
<feature type="domain" description="PDZ" evidence="2">
    <location>
        <begin position="1531"/>
        <end position="1616"/>
    </location>
</feature>
<evidence type="ECO:0000259" key="2">
    <source>
        <dbReference type="PROSITE" id="PS50106"/>
    </source>
</evidence>
<sequence length="1783" mass="196626">MSEYVTVVSVDLQPKCQLNGGGNINSGVAINSIINEHEKKSSFVTVLSINNNQNTTTISTSENPTSGEIVTIYRLPGERLGFGLKFQGGTKTHERVERLFIQSCDPDSPAYRARASWGCLSEGDEILQIDSEPITNMTRIECVKCLKDRNVAINLLVKKGDRNSMMVIRNDSFNGTSKRPAVPPSPPKIPPRKINNKRPIPASLRETNTLPIALPKATINIQQPIQQSVQQPIITETPVAAETYLNCTLDDDLSRNDESDETGSTISSQISVISNFSSESDLSLLSSNASNSDLTRILTKPFQMIEREFNVNSTNVVSNSNAPMSIDNLLLFNESEPSEYNNIVNSHNIINNNNNSNNIHNECERMNDDIKVAGNYVNISKTTASSSMIIPENDQRQYENVDMKVPPVPRPRSISLPQEVHCEIDTKTTPTKTTIESWLNDAKAVNGNVDKINSSDEHEQSYEPIKFECFAAGDDEEEKLGPPEFLNISQAYFNFPWCGNSANSLPTIGEAEEEFSSIEQFVIQQKSTNGPILIVHDTDDKNGNGISDAMEIYQPQKAHMEINNNDDNDSSYLHKCEDKSDNLITKVHDNTYGSESRKNDIRGLKIDVKSSVDCVYENKTNIKEQQQVNHTKLLYRDKNMELQSDNDKCSKLVNDHVKQANENSILNRNNNYESAECLINNKIMINNDSEILNSKEIFANNTPIASQRVSTSIGVDQFTANVTQSNDMKTETTKATNSQLSSSFEENITPEDAKMEQKQLSFDQKIDTAKTVDNISSLQADGSEAAMNRTSVNLNINSYKFENNESNKFSSIASPATPTITKATAIVAPQRKTHNFEEITNFVDTKPPFKSATLGRQRPQLNWRNKDEKSEKSVKDKIAMFSNSTSDITHILPKTAPTMSTFRDKSSSLRGSNITKSTENIFSSSFADELYSPRIKSNISNHINSNIKKKAMSVENLDDYDDDVVLRDNKTDYNGFMSYTPVSKPISLLSPASPRPSLLLNMNRTLSVEHLNSSYDSPALPSRPPPPMTAPISLSRHISFNGGLSNEEVRQKSIANMIENRKKSMSKLRGLVIPEKVPESELQADQKVFGLPVIRSKECDLINSSPIIISKSATPSPKLPTRKTFNERQKNFEYPTLIKAAPRRSLDDDRKVVPPVKPPRTSLIISTQSKSFTSNATDDSDTESCLSSRISTPPISPVAKKPLIRTLSNNSSLSSNSTLTSGSGSQASCSSNGSASPEIRKNSSESSATRRSIVASSKSRSGRECLEKSWRDEDSTDGGIDHEEKQRVPKAKARSSLTNYKVINSSDNIVDKVINVATYVEVMSSDSEDNKLEPSESQSSISTQRTITQETISKSEAPNLMSDMAKWVRKEASKSTEIVKKIEMTTLTTTTTTTKTEEIRKIPKSLETPKKLNLSEIRKNFENKQLSNGNATTPSSIASPRTPSKEKTTTSAFNHNRFSSWDSVASSSSGVSSELLGTGTGTNNSESLQTIQSDFGSFSSFGSSHSLITPQDLQSIIDEADPPLETSEAFVVVLHRDSPESSIGITLAGGSDYEAKEITIHRILINSPADKDGRLKRGDRILSINGLSMRGLTHRESLSVLKSPRTDVVMVITRSKSVIKTNSLKKTKLGSLGSLSSLSEKADSIDSGVRQKLHSSRSVDMDLDALSTEDSKYTNRSKAETNGMKKEASYHSNGFDIANIIKDGTGIGISLDGGYDSPQGNKPLIVKKVFMGGAAEKLSNVKSGDEIIEINGVSTEKQSRIDVWNMIKKLPQGDNVQMKIKRK</sequence>
<evidence type="ECO:0000313" key="4">
    <source>
        <dbReference type="Proteomes" id="UP001153620"/>
    </source>
</evidence>
<evidence type="ECO:0000256" key="1">
    <source>
        <dbReference type="SAM" id="MobiDB-lite"/>
    </source>
</evidence>
<dbReference type="Gene3D" id="2.30.42.10">
    <property type="match status" value="3"/>
</dbReference>
<feature type="compositionally biased region" description="Low complexity" evidence="1">
    <location>
        <begin position="1335"/>
        <end position="1352"/>
    </location>
</feature>
<feature type="compositionally biased region" description="Polar residues" evidence="1">
    <location>
        <begin position="1423"/>
        <end position="1442"/>
    </location>
</feature>
<dbReference type="OrthoDB" id="42382at2759"/>
<dbReference type="SUPFAM" id="SSF50156">
    <property type="entry name" value="PDZ domain-like"/>
    <property type="match status" value="3"/>
</dbReference>
<dbReference type="PANTHER" id="PTHR11324:SF16">
    <property type="entry name" value="PDZ DOMAIN-CONTAINING PROTEIN 2"/>
    <property type="match status" value="1"/>
</dbReference>
<reference evidence="3" key="2">
    <citation type="submission" date="2022-10" db="EMBL/GenBank/DDBJ databases">
        <authorList>
            <consortium name="ENA_rothamsted_submissions"/>
            <consortium name="culmorum"/>
            <person name="King R."/>
        </authorList>
    </citation>
    <scope>NUCLEOTIDE SEQUENCE</scope>
</reference>
<gene>
    <name evidence="3" type="ORF">CHIRRI_LOCUS12729</name>
</gene>
<name>A0A9N9S6I2_9DIPT</name>
<organism evidence="3 4">
    <name type="scientific">Chironomus riparius</name>
    <dbReference type="NCBI Taxonomy" id="315576"/>
    <lineage>
        <taxon>Eukaryota</taxon>
        <taxon>Metazoa</taxon>
        <taxon>Ecdysozoa</taxon>
        <taxon>Arthropoda</taxon>
        <taxon>Hexapoda</taxon>
        <taxon>Insecta</taxon>
        <taxon>Pterygota</taxon>
        <taxon>Neoptera</taxon>
        <taxon>Endopterygota</taxon>
        <taxon>Diptera</taxon>
        <taxon>Nematocera</taxon>
        <taxon>Chironomoidea</taxon>
        <taxon>Chironomidae</taxon>
        <taxon>Chironominae</taxon>
        <taxon>Chironomus</taxon>
    </lineage>
</organism>
<dbReference type="PROSITE" id="PS50106">
    <property type="entry name" value="PDZ"/>
    <property type="match status" value="3"/>
</dbReference>
<dbReference type="SMART" id="SM00228">
    <property type="entry name" value="PDZ"/>
    <property type="match status" value="3"/>
</dbReference>
<dbReference type="EMBL" id="OU895879">
    <property type="protein sequence ID" value="CAG9809909.1"/>
    <property type="molecule type" value="Genomic_DNA"/>
</dbReference>
<dbReference type="PANTHER" id="PTHR11324">
    <property type="entry name" value="IL16-RELATED"/>
    <property type="match status" value="1"/>
</dbReference>
<feature type="region of interest" description="Disordered" evidence="1">
    <location>
        <begin position="1325"/>
        <end position="1355"/>
    </location>
</feature>
<reference evidence="3" key="1">
    <citation type="submission" date="2022-01" db="EMBL/GenBank/DDBJ databases">
        <authorList>
            <person name="King R."/>
        </authorList>
    </citation>
    <scope>NUCLEOTIDE SEQUENCE</scope>
</reference>
<feature type="domain" description="PDZ" evidence="2">
    <location>
        <begin position="69"/>
        <end position="161"/>
    </location>
</feature>
<dbReference type="Pfam" id="PF00595">
    <property type="entry name" value="PDZ"/>
    <property type="match status" value="3"/>
</dbReference>
<accession>A0A9N9S6I2</accession>
<feature type="compositionally biased region" description="Low complexity" evidence="1">
    <location>
        <begin position="1206"/>
        <end position="1236"/>
    </location>
</feature>
<proteinExistence type="predicted"/>
<dbReference type="InterPro" id="IPR001478">
    <property type="entry name" value="PDZ"/>
</dbReference>
<feature type="region of interest" description="Disordered" evidence="1">
    <location>
        <begin position="171"/>
        <end position="199"/>
    </location>
</feature>
<feature type="compositionally biased region" description="Polar residues" evidence="1">
    <location>
        <begin position="1244"/>
        <end position="1259"/>
    </location>
</feature>
<dbReference type="Proteomes" id="UP001153620">
    <property type="component" value="Chromosome 3"/>
</dbReference>
<feature type="compositionally biased region" description="Polar residues" evidence="1">
    <location>
        <begin position="1163"/>
        <end position="1193"/>
    </location>
</feature>